<sequence length="177" mass="18282">MATLSRVFLRFSCSFLMSSRKRFSLVGFSGKAGVVALAALALAPFAVGSAQDVGEVGEAPVHNCSTVMFFRLSRIFRASFSSRNPRGVPSFPGSFSEASAPPGVVPPATPRSSAELGGLVGLVGPPLLPSSGGMIKVSLHGRWSSSSIVTPLSVSQLSLSSSHSSVDRPLLLSSTES</sequence>
<reference evidence="1" key="1">
    <citation type="submission" date="2021-05" db="EMBL/GenBank/DDBJ databases">
        <authorList>
            <person name="Pan Q."/>
            <person name="Jouanno E."/>
            <person name="Zahm M."/>
            <person name="Klopp C."/>
            <person name="Cabau C."/>
            <person name="Louis A."/>
            <person name="Berthelot C."/>
            <person name="Parey E."/>
            <person name="Roest Crollius H."/>
            <person name="Montfort J."/>
            <person name="Robinson-Rechavi M."/>
            <person name="Bouchez O."/>
            <person name="Lampietro C."/>
            <person name="Lopez Roques C."/>
            <person name="Donnadieu C."/>
            <person name="Postlethwait J."/>
            <person name="Bobe J."/>
            <person name="Dillon D."/>
            <person name="Chandos A."/>
            <person name="von Hippel F."/>
            <person name="Guiguen Y."/>
        </authorList>
    </citation>
    <scope>NUCLEOTIDE SEQUENCE</scope>
    <source>
        <strain evidence="1">YG-Jan2019</strain>
    </source>
</reference>
<organism evidence="1 2">
    <name type="scientific">Dallia pectoralis</name>
    <name type="common">Alaska blackfish</name>
    <dbReference type="NCBI Taxonomy" id="75939"/>
    <lineage>
        <taxon>Eukaryota</taxon>
        <taxon>Metazoa</taxon>
        <taxon>Chordata</taxon>
        <taxon>Craniata</taxon>
        <taxon>Vertebrata</taxon>
        <taxon>Euteleostomi</taxon>
        <taxon>Actinopterygii</taxon>
        <taxon>Neopterygii</taxon>
        <taxon>Teleostei</taxon>
        <taxon>Protacanthopterygii</taxon>
        <taxon>Esociformes</taxon>
        <taxon>Umbridae</taxon>
        <taxon>Dallia</taxon>
    </lineage>
</organism>
<gene>
    <name evidence="1" type="ORF">DPEC_G00175840</name>
</gene>
<keyword evidence="2" id="KW-1185">Reference proteome</keyword>
<dbReference type="Proteomes" id="UP001157502">
    <property type="component" value="Chromosome 14"/>
</dbReference>
<dbReference type="EMBL" id="CM055741">
    <property type="protein sequence ID" value="KAJ8002056.1"/>
    <property type="molecule type" value="Genomic_DNA"/>
</dbReference>
<evidence type="ECO:0000313" key="2">
    <source>
        <dbReference type="Proteomes" id="UP001157502"/>
    </source>
</evidence>
<proteinExistence type="predicted"/>
<name>A0ACC2GEF7_DALPE</name>
<evidence type="ECO:0000313" key="1">
    <source>
        <dbReference type="EMBL" id="KAJ8002056.1"/>
    </source>
</evidence>
<accession>A0ACC2GEF7</accession>
<comment type="caution">
    <text evidence="1">The sequence shown here is derived from an EMBL/GenBank/DDBJ whole genome shotgun (WGS) entry which is preliminary data.</text>
</comment>
<protein>
    <submittedName>
        <fullName evidence="1">Uncharacterized protein</fullName>
    </submittedName>
</protein>